<dbReference type="EMBL" id="CP007128">
    <property type="protein sequence ID" value="AHG89105.1"/>
    <property type="molecule type" value="Genomic_DNA"/>
</dbReference>
<dbReference type="InterPro" id="IPR015637">
    <property type="entry name" value="MUG/TDG"/>
</dbReference>
<dbReference type="PANTHER" id="PTHR12159">
    <property type="entry name" value="G/T AND G/U MISMATCH-SPECIFIC DNA GLYCOSYLASE"/>
    <property type="match status" value="1"/>
</dbReference>
<dbReference type="CDD" id="cd10028">
    <property type="entry name" value="UDG-F2_TDG_MUG"/>
    <property type="match status" value="1"/>
</dbReference>
<reference evidence="5 6" key="1">
    <citation type="journal article" date="2014" name="Genome Announc.">
        <title>Genome Sequence and Methylome of Soil Bacterium Gemmatirosa kalamazoonensis KBS708T, a Member of the Rarely Cultivated Gemmatimonadetes Phylum.</title>
        <authorList>
            <person name="Debruyn J.M."/>
            <person name="Radosevich M."/>
            <person name="Wommack K.E."/>
            <person name="Polson S.W."/>
            <person name="Hauser L.J."/>
            <person name="Fawaz M.N."/>
            <person name="Korlach J."/>
            <person name="Tsai Y.C."/>
        </authorList>
    </citation>
    <scope>NUCLEOTIDE SEQUENCE [LARGE SCALE GENOMIC DNA]</scope>
    <source>
        <strain evidence="5 6">KBS708</strain>
    </source>
</reference>
<dbReference type="InterPro" id="IPR005122">
    <property type="entry name" value="Uracil-DNA_glycosylase-like"/>
</dbReference>
<dbReference type="PATRIC" id="fig|861299.3.peg.1592"/>
<dbReference type="GO" id="GO:0008263">
    <property type="term" value="F:pyrimidine-specific mismatch base pair DNA N-glycosylase activity"/>
    <property type="evidence" value="ECO:0007669"/>
    <property type="project" value="TreeGrafter"/>
</dbReference>
<gene>
    <name evidence="5" type="ORF">J421_1568</name>
</gene>
<dbReference type="PANTHER" id="PTHR12159:SF9">
    <property type="entry name" value="G_T MISMATCH-SPECIFIC THYMINE DNA GLYCOSYLASE"/>
    <property type="match status" value="1"/>
</dbReference>
<organism evidence="5 6">
    <name type="scientific">Gemmatirosa kalamazoonensis</name>
    <dbReference type="NCBI Taxonomy" id="861299"/>
    <lineage>
        <taxon>Bacteria</taxon>
        <taxon>Pseudomonadati</taxon>
        <taxon>Gemmatimonadota</taxon>
        <taxon>Gemmatimonadia</taxon>
        <taxon>Gemmatimonadales</taxon>
        <taxon>Gemmatimonadaceae</taxon>
        <taxon>Gemmatirosa</taxon>
    </lineage>
</organism>
<evidence type="ECO:0000256" key="3">
    <source>
        <dbReference type="ARBA" id="ARBA00023204"/>
    </source>
</evidence>
<keyword evidence="3" id="KW-0234">DNA repair</keyword>
<proteinExistence type="predicted"/>
<keyword evidence="1" id="KW-0227">DNA damage</keyword>
<dbReference type="Pfam" id="PF03167">
    <property type="entry name" value="UDG"/>
    <property type="match status" value="1"/>
</dbReference>
<keyword evidence="2" id="KW-0378">Hydrolase</keyword>
<dbReference type="AlphaFoldDB" id="W0RFI8"/>
<dbReference type="Gene3D" id="3.40.470.10">
    <property type="entry name" value="Uracil-DNA glycosylase-like domain"/>
    <property type="match status" value="1"/>
</dbReference>
<dbReference type="GO" id="GO:0004844">
    <property type="term" value="F:uracil DNA N-glycosylase activity"/>
    <property type="evidence" value="ECO:0007669"/>
    <property type="project" value="TreeGrafter"/>
</dbReference>
<dbReference type="eggNOG" id="COG3663">
    <property type="taxonomic scope" value="Bacteria"/>
</dbReference>
<dbReference type="SMART" id="SM00987">
    <property type="entry name" value="UreE_C"/>
    <property type="match status" value="1"/>
</dbReference>
<name>W0RFI8_9BACT</name>
<evidence type="ECO:0000313" key="5">
    <source>
        <dbReference type="EMBL" id="AHG89105.1"/>
    </source>
</evidence>
<evidence type="ECO:0000256" key="2">
    <source>
        <dbReference type="ARBA" id="ARBA00022801"/>
    </source>
</evidence>
<evidence type="ECO:0000259" key="4">
    <source>
        <dbReference type="SMART" id="SM00986"/>
    </source>
</evidence>
<dbReference type="STRING" id="861299.J421_1568"/>
<feature type="domain" description="Uracil-DNA glycosylase-like" evidence="4">
    <location>
        <begin position="26"/>
        <end position="180"/>
    </location>
</feature>
<protein>
    <submittedName>
        <fullName evidence="5">Uracil-DNA glycosylase superfamily</fullName>
    </submittedName>
</protein>
<dbReference type="Proteomes" id="UP000019151">
    <property type="component" value="Chromosome"/>
</dbReference>
<dbReference type="GO" id="GO:0006285">
    <property type="term" value="P:base-excision repair, AP site formation"/>
    <property type="evidence" value="ECO:0007669"/>
    <property type="project" value="InterPro"/>
</dbReference>
<keyword evidence="6" id="KW-1185">Reference proteome</keyword>
<evidence type="ECO:0000256" key="1">
    <source>
        <dbReference type="ARBA" id="ARBA00022763"/>
    </source>
</evidence>
<dbReference type="SMART" id="SM00986">
    <property type="entry name" value="UDG"/>
    <property type="match status" value="1"/>
</dbReference>
<dbReference type="NCBIfam" id="NF007570">
    <property type="entry name" value="PRK10201.1"/>
    <property type="match status" value="1"/>
</dbReference>
<dbReference type="InParanoid" id="W0RFI8"/>
<accession>W0RFI8</accession>
<dbReference type="HOGENOM" id="CLU_042829_3_0_0"/>
<dbReference type="InterPro" id="IPR036895">
    <property type="entry name" value="Uracil-DNA_glycosylase-like_sf"/>
</dbReference>
<dbReference type="KEGG" id="gba:J421_1568"/>
<dbReference type="SUPFAM" id="SSF52141">
    <property type="entry name" value="Uracil-DNA glycosylase-like"/>
    <property type="match status" value="1"/>
</dbReference>
<evidence type="ECO:0000313" key="6">
    <source>
        <dbReference type="Proteomes" id="UP000019151"/>
    </source>
</evidence>
<sequence>MSHPAPTPPPRPTRAELLAAVNRTVDDVIAPGLAVLFCGINPGLYTAATGHHFARPGNRFWPALHAGGFTDRVLQPWEERLLLPSGYGITNVVERTTATAAELAPEELAAGGRVLVAKVQRYRPRVLAVLGVTAYRAAFDRPRATLGLQPERIGDTALWVLPNPSGLNAHFQLDALAELFRALHRYVHAGTP</sequence>